<dbReference type="KEGG" id="hor:Hore_19610"/>
<accession>B8CZI9</accession>
<dbReference type="RefSeq" id="WP_015923677.1">
    <property type="nucleotide sequence ID" value="NC_011899.1"/>
</dbReference>
<keyword evidence="2" id="KW-1185">Reference proteome</keyword>
<reference evidence="1 2" key="1">
    <citation type="journal article" date="2009" name="PLoS ONE">
        <title>Genome analysis of the anaerobic thermohalophilic bacterium Halothermothrix orenii.</title>
        <authorList>
            <person name="Mavromatis K."/>
            <person name="Ivanova N."/>
            <person name="Anderson I."/>
            <person name="Lykidis A."/>
            <person name="Hooper S.D."/>
            <person name="Sun H."/>
            <person name="Kunin V."/>
            <person name="Lapidus A."/>
            <person name="Hugenholtz P."/>
            <person name="Patel B."/>
            <person name="Kyrpides N.C."/>
        </authorList>
    </citation>
    <scope>NUCLEOTIDE SEQUENCE [LARGE SCALE GENOMIC DNA]</scope>
    <source>
        <strain evidence="2">H 168 / OCM 544 / DSM 9562</strain>
    </source>
</reference>
<dbReference type="EMBL" id="CP001098">
    <property type="protein sequence ID" value="ACL70708.1"/>
    <property type="molecule type" value="Genomic_DNA"/>
</dbReference>
<organism evidence="1 2">
    <name type="scientific">Halothermothrix orenii (strain H 168 / OCM 544 / DSM 9562)</name>
    <dbReference type="NCBI Taxonomy" id="373903"/>
    <lineage>
        <taxon>Bacteria</taxon>
        <taxon>Bacillati</taxon>
        <taxon>Bacillota</taxon>
        <taxon>Clostridia</taxon>
        <taxon>Halanaerobiales</taxon>
        <taxon>Halothermotrichaceae</taxon>
        <taxon>Halothermothrix</taxon>
    </lineage>
</organism>
<name>B8CZI9_HALOH</name>
<dbReference type="PROSITE" id="PS51257">
    <property type="entry name" value="PROKAR_LIPOPROTEIN"/>
    <property type="match status" value="1"/>
</dbReference>
<gene>
    <name evidence="1" type="ordered locus">Hore_19610</name>
</gene>
<dbReference type="STRING" id="373903.Hore_19610"/>
<evidence type="ECO:0000313" key="2">
    <source>
        <dbReference type="Proteomes" id="UP000000719"/>
    </source>
</evidence>
<sequence length="132" mass="15139">MKKKLIIFLMIISLFAISCSIEAINLKSKTFFSNSGNFATGKYNDINLLVTIELAEKLTDFIPDKFTLNLYSIKNKKFQKLKLNYSHIPKGLGEYPYLGAIFIDFNRDGQDELVLVRSQGAELGDIFVYKRR</sequence>
<dbReference type="AlphaFoldDB" id="B8CZI9"/>
<evidence type="ECO:0000313" key="1">
    <source>
        <dbReference type="EMBL" id="ACL70708.1"/>
    </source>
</evidence>
<dbReference type="Proteomes" id="UP000000719">
    <property type="component" value="Chromosome"/>
</dbReference>
<proteinExistence type="predicted"/>
<dbReference type="HOGENOM" id="CLU_1914140_0_0_9"/>
<protein>
    <submittedName>
        <fullName evidence="1">Uncharacterized protein</fullName>
    </submittedName>
</protein>